<keyword evidence="1" id="KW-0472">Membrane</keyword>
<keyword evidence="2" id="KW-0808">Transferase</keyword>
<evidence type="ECO:0000313" key="2">
    <source>
        <dbReference type="EMBL" id="MDM8196759.1"/>
    </source>
</evidence>
<dbReference type="Proteomes" id="UP001529275">
    <property type="component" value="Unassembled WGS sequence"/>
</dbReference>
<organism evidence="2 3">
    <name type="scientific">Massilimicrobiota timonensis</name>
    <dbReference type="NCBI Taxonomy" id="1776392"/>
    <lineage>
        <taxon>Bacteria</taxon>
        <taxon>Bacillati</taxon>
        <taxon>Bacillota</taxon>
        <taxon>Erysipelotrichia</taxon>
        <taxon>Erysipelotrichales</taxon>
        <taxon>Erysipelotrichaceae</taxon>
        <taxon>Massilimicrobiota</taxon>
    </lineage>
</organism>
<comment type="caution">
    <text evidence="2">The sequence shown here is derived from an EMBL/GenBank/DDBJ whole genome shotgun (WGS) entry which is preliminary data.</text>
</comment>
<sequence>MKTKIIYILTIVCIIIASLGFYSINPSSQRIHQHLDDRWHPSSQNSDTFATHLPIIQIETHDQKIPGTPIVKEDGTVIYELSDENTETITVDFSMIDHQDDLNQLNDSKIVETDANIRYRGNSSRFFDKKSYSIHLVDSDGNENPEELAGMTSHNEWILNGPFLDRTYIRNYLCMNISGEIMDYAPNVRYCELFVDGEYQGLYLLMESISYGEGRIELNKTDNDADITSFIVRWDRAGKGDYELNNYTYYTYRSDVSALDVRYPGKNTITEAKYNYINDQISQIEKTLYSMSLWEENDDYTDYIDLDSFAEYFIINEFFRNVDAGRFSTFYYKDVRGKVKTVVWDFNNCCDNYIDYMWDEAGFTLQNTPWFSQLVKDETFVSLVIEKYHQLRKSYLSTDYLIQYIDETDAWLSDAIKRNDEIWGYVYNLENYNETNFLAPVERNMTSHQEAIEQFKHYIDERGEWLDQHIESLYQYCSESKNANDMLR</sequence>
<dbReference type="InterPro" id="IPR014867">
    <property type="entry name" value="Spore_coat_CotH_CotH2/3/7"/>
</dbReference>
<keyword evidence="1" id="KW-1133">Transmembrane helix</keyword>
<evidence type="ECO:0000256" key="1">
    <source>
        <dbReference type="SAM" id="Phobius"/>
    </source>
</evidence>
<feature type="transmembrane region" description="Helical" evidence="1">
    <location>
        <begin position="5"/>
        <end position="24"/>
    </location>
</feature>
<keyword evidence="3" id="KW-1185">Reference proteome</keyword>
<dbReference type="GO" id="GO:0016301">
    <property type="term" value="F:kinase activity"/>
    <property type="evidence" value="ECO:0007669"/>
    <property type="project" value="UniProtKB-KW"/>
</dbReference>
<gene>
    <name evidence="2" type="ORF">QUV98_10570</name>
</gene>
<accession>A0ABT7UKT8</accession>
<proteinExistence type="predicted"/>
<reference evidence="3" key="1">
    <citation type="submission" date="2023-06" db="EMBL/GenBank/DDBJ databases">
        <title>Identification and characterization of horizontal gene transfer across gut microbiota members of farm animals based on homology search.</title>
        <authorList>
            <person name="Zeman M."/>
            <person name="Kubasova T."/>
            <person name="Jahodarova E."/>
            <person name="Nykrynova M."/>
            <person name="Rychlik I."/>
        </authorList>
    </citation>
    <scope>NUCLEOTIDE SEQUENCE [LARGE SCALE GENOMIC DNA]</scope>
    <source>
        <strain evidence="3">ET341</strain>
    </source>
</reference>
<dbReference type="EMBL" id="JAUDCK010000053">
    <property type="protein sequence ID" value="MDM8196759.1"/>
    <property type="molecule type" value="Genomic_DNA"/>
</dbReference>
<keyword evidence="1" id="KW-0812">Transmembrane</keyword>
<dbReference type="Pfam" id="PF08757">
    <property type="entry name" value="CotH"/>
    <property type="match status" value="1"/>
</dbReference>
<keyword evidence="2" id="KW-0418">Kinase</keyword>
<name>A0ABT7UKT8_9FIRM</name>
<evidence type="ECO:0000313" key="3">
    <source>
        <dbReference type="Proteomes" id="UP001529275"/>
    </source>
</evidence>
<dbReference type="RefSeq" id="WP_289528194.1">
    <property type="nucleotide sequence ID" value="NZ_JAUDCK010000053.1"/>
</dbReference>
<protein>
    <submittedName>
        <fullName evidence="2">CotH kinase family protein</fullName>
    </submittedName>
</protein>